<dbReference type="PANTHER" id="PTHR12081">
    <property type="entry name" value="TRANSCRIPTION FACTOR E2F"/>
    <property type="match status" value="1"/>
</dbReference>
<feature type="coiled-coil region" evidence="7">
    <location>
        <begin position="313"/>
        <end position="350"/>
    </location>
</feature>
<accession>A0ABR2DTZ6</accession>
<reference evidence="10 11" key="1">
    <citation type="journal article" date="2024" name="G3 (Bethesda)">
        <title>Genome assembly of Hibiscus sabdariffa L. provides insights into metabolisms of medicinal natural products.</title>
        <authorList>
            <person name="Kim T."/>
        </authorList>
    </citation>
    <scope>NUCLEOTIDE SEQUENCE [LARGE SCALE GENOMIC DNA]</scope>
    <source>
        <strain evidence="10">TK-2024</strain>
        <tissue evidence="10">Old leaves</tissue>
    </source>
</reference>
<evidence type="ECO:0000256" key="1">
    <source>
        <dbReference type="ARBA" id="ARBA00010940"/>
    </source>
</evidence>
<evidence type="ECO:0000256" key="5">
    <source>
        <dbReference type="ARBA" id="ARBA00023306"/>
    </source>
</evidence>
<dbReference type="InterPro" id="IPR032198">
    <property type="entry name" value="E2F_CC-MB"/>
</dbReference>
<sequence length="574" mass="63421">MSSVARASARSTPPHPPPSTAAVPAPAPSGPSVVPPIRRHLAFASTKPPFFHPDDYHRFSSNNSDNNLTTSGNTRGIVADQEVEAVVVRSTPLKRKSTVENKEVEPSQWTNSPGVTSISSSPFQSPVSVKGGRINSRSKASKANKSTPQTPVAHASEKLSPFIHFIMSPFFVLNELSHKRKLMFHSQDVYMSLITVVSSLITNVQRKTENGRRTTDITYGMAGSPSPLTPAGSCRYDNSLGFLTKKFINLIKHAEDGILDLNKAAETLEVQKRRIYDITNVLEGIGLIEKTLKNKIRWKGVDDSRPGEADIDLSVLQAEIENLTMEEHTLDEQIREMQERLRDLSENENNQKWLFVTEEDIKGLPCFQNETLIAIKAPHGTTLEVPDPDEAVDYPQRRYRMILRSTMGSIDVYLVSQFEKFEEVNGVEPPASVSLASSSGSNENQVEVNVDGTRKEIEPRAVQTHQMGCDVNASQESVGGMMRIVPSNIDNDADYWLLSDADVSITDMWKTDCDEWSGVDMLDANFGMVDISTPRPQSSPSRMVEVPSSAFNSTHRTIHAMDDTGITRLTPSLG</sequence>
<dbReference type="Pfam" id="PF02319">
    <property type="entry name" value="WHD_E2F_TDP"/>
    <property type="match status" value="1"/>
</dbReference>
<dbReference type="SMART" id="SM01372">
    <property type="entry name" value="E2F_TDP"/>
    <property type="match status" value="1"/>
</dbReference>
<dbReference type="CDD" id="cd14660">
    <property type="entry name" value="E2F_DD"/>
    <property type="match status" value="1"/>
</dbReference>
<keyword evidence="3 6" id="KW-0238">DNA-binding</keyword>
<evidence type="ECO:0000256" key="4">
    <source>
        <dbReference type="ARBA" id="ARBA00023163"/>
    </source>
</evidence>
<dbReference type="Gene3D" id="6.10.250.540">
    <property type="match status" value="1"/>
</dbReference>
<evidence type="ECO:0000256" key="3">
    <source>
        <dbReference type="ARBA" id="ARBA00023125"/>
    </source>
</evidence>
<dbReference type="InterPro" id="IPR036388">
    <property type="entry name" value="WH-like_DNA-bd_sf"/>
</dbReference>
<evidence type="ECO:0000256" key="2">
    <source>
        <dbReference type="ARBA" id="ARBA00023015"/>
    </source>
</evidence>
<dbReference type="SUPFAM" id="SSF46785">
    <property type="entry name" value="Winged helix' DNA-binding domain"/>
    <property type="match status" value="1"/>
</dbReference>
<evidence type="ECO:0000313" key="11">
    <source>
        <dbReference type="Proteomes" id="UP001472677"/>
    </source>
</evidence>
<keyword evidence="2 6" id="KW-0805">Transcription regulation</keyword>
<dbReference type="InterPro" id="IPR037241">
    <property type="entry name" value="E2F-DP_heterodim"/>
</dbReference>
<feature type="compositionally biased region" description="Low complexity" evidence="8">
    <location>
        <begin position="117"/>
        <end position="146"/>
    </location>
</feature>
<feature type="compositionally biased region" description="Pro residues" evidence="8">
    <location>
        <begin position="13"/>
        <end position="29"/>
    </location>
</feature>
<evidence type="ECO:0000256" key="8">
    <source>
        <dbReference type="SAM" id="MobiDB-lite"/>
    </source>
</evidence>
<evidence type="ECO:0000259" key="9">
    <source>
        <dbReference type="SMART" id="SM01372"/>
    </source>
</evidence>
<feature type="compositionally biased region" description="Polar residues" evidence="8">
    <location>
        <begin position="107"/>
        <end position="116"/>
    </location>
</feature>
<feature type="compositionally biased region" description="Low complexity" evidence="8">
    <location>
        <begin position="1"/>
        <end position="12"/>
    </location>
</feature>
<comment type="similarity">
    <text evidence="1 6">Belongs to the E2F/DP family.</text>
</comment>
<keyword evidence="6" id="KW-0539">Nucleus</keyword>
<evidence type="ECO:0000313" key="10">
    <source>
        <dbReference type="EMBL" id="KAK8546259.1"/>
    </source>
</evidence>
<feature type="region of interest" description="Disordered" evidence="8">
    <location>
        <begin position="1"/>
        <end position="40"/>
    </location>
</feature>
<dbReference type="EMBL" id="JBBPBM010000023">
    <property type="protein sequence ID" value="KAK8546259.1"/>
    <property type="molecule type" value="Genomic_DNA"/>
</dbReference>
<feature type="region of interest" description="Disordered" evidence="8">
    <location>
        <begin position="54"/>
        <end position="76"/>
    </location>
</feature>
<comment type="subcellular location">
    <subcellularLocation>
        <location evidence="6">Nucleus</location>
    </subcellularLocation>
</comment>
<gene>
    <name evidence="10" type="ORF">V6N12_027054</name>
</gene>
<keyword evidence="7" id="KW-0175">Coiled coil</keyword>
<feature type="compositionally biased region" description="Low complexity" evidence="8">
    <location>
        <begin position="60"/>
        <end position="74"/>
    </location>
</feature>
<organism evidence="10 11">
    <name type="scientific">Hibiscus sabdariffa</name>
    <name type="common">roselle</name>
    <dbReference type="NCBI Taxonomy" id="183260"/>
    <lineage>
        <taxon>Eukaryota</taxon>
        <taxon>Viridiplantae</taxon>
        <taxon>Streptophyta</taxon>
        <taxon>Embryophyta</taxon>
        <taxon>Tracheophyta</taxon>
        <taxon>Spermatophyta</taxon>
        <taxon>Magnoliopsida</taxon>
        <taxon>eudicotyledons</taxon>
        <taxon>Gunneridae</taxon>
        <taxon>Pentapetalae</taxon>
        <taxon>rosids</taxon>
        <taxon>malvids</taxon>
        <taxon>Malvales</taxon>
        <taxon>Malvaceae</taxon>
        <taxon>Malvoideae</taxon>
        <taxon>Hibiscus</taxon>
    </lineage>
</organism>
<dbReference type="Proteomes" id="UP001472677">
    <property type="component" value="Unassembled WGS sequence"/>
</dbReference>
<keyword evidence="5" id="KW-0131">Cell cycle</keyword>
<feature type="domain" description="E2F/DP family winged-helix DNA-binding" evidence="9">
    <location>
        <begin position="235"/>
        <end position="300"/>
    </location>
</feature>
<evidence type="ECO:0000256" key="7">
    <source>
        <dbReference type="SAM" id="Coils"/>
    </source>
</evidence>
<dbReference type="SUPFAM" id="SSF144074">
    <property type="entry name" value="E2F-DP heterodimerization region"/>
    <property type="match status" value="1"/>
</dbReference>
<dbReference type="Gene3D" id="1.10.10.10">
    <property type="entry name" value="Winged helix-like DNA-binding domain superfamily/Winged helix DNA-binding domain"/>
    <property type="match status" value="1"/>
</dbReference>
<evidence type="ECO:0000256" key="6">
    <source>
        <dbReference type="RuleBase" id="RU003796"/>
    </source>
</evidence>
<dbReference type="InterPro" id="IPR015633">
    <property type="entry name" value="E2F"/>
</dbReference>
<dbReference type="PANTHER" id="PTHR12081:SF105">
    <property type="entry name" value="TRANSCRIPTION FACTOR E2FA"/>
    <property type="match status" value="1"/>
</dbReference>
<dbReference type="InterPro" id="IPR036390">
    <property type="entry name" value="WH_DNA-bd_sf"/>
</dbReference>
<keyword evidence="4 6" id="KW-0804">Transcription</keyword>
<dbReference type="Pfam" id="PF16421">
    <property type="entry name" value="E2F_CC-MB"/>
    <property type="match status" value="1"/>
</dbReference>
<keyword evidence="11" id="KW-1185">Reference proteome</keyword>
<feature type="region of interest" description="Disordered" evidence="8">
    <location>
        <begin position="95"/>
        <end position="153"/>
    </location>
</feature>
<proteinExistence type="inferred from homology"/>
<name>A0ABR2DTZ6_9ROSI</name>
<dbReference type="InterPro" id="IPR003316">
    <property type="entry name" value="E2F_WHTH_DNA-bd_dom"/>
</dbReference>
<protein>
    <recommendedName>
        <fullName evidence="9">E2F/DP family winged-helix DNA-binding domain-containing protein</fullName>
    </recommendedName>
</protein>
<comment type="caution">
    <text evidence="10">The sequence shown here is derived from an EMBL/GenBank/DDBJ whole genome shotgun (WGS) entry which is preliminary data.</text>
</comment>